<dbReference type="Pfam" id="PF07244">
    <property type="entry name" value="POTRA"/>
    <property type="match status" value="1"/>
</dbReference>
<evidence type="ECO:0000259" key="5">
    <source>
        <dbReference type="Pfam" id="PF07244"/>
    </source>
</evidence>
<evidence type="ECO:0000256" key="3">
    <source>
        <dbReference type="ARBA" id="ARBA00023136"/>
    </source>
</evidence>
<protein>
    <submittedName>
        <fullName evidence="6">Autotransporter secretion outer membrane protein TamA</fullName>
    </submittedName>
</protein>
<dbReference type="PANTHER" id="PTHR12815">
    <property type="entry name" value="SORTING AND ASSEMBLY MACHINERY SAMM50 PROTEIN FAMILY MEMBER"/>
    <property type="match status" value="1"/>
</dbReference>
<evidence type="ECO:0000256" key="2">
    <source>
        <dbReference type="ARBA" id="ARBA00022452"/>
    </source>
</evidence>
<name>A0A4R3NVL0_9HYPH</name>
<dbReference type="InterPro" id="IPR039910">
    <property type="entry name" value="D15-like"/>
</dbReference>
<dbReference type="Pfam" id="PF01103">
    <property type="entry name" value="Omp85"/>
    <property type="match status" value="1"/>
</dbReference>
<dbReference type="Gene3D" id="3.10.20.310">
    <property type="entry name" value="membrane protein fhac"/>
    <property type="match status" value="1"/>
</dbReference>
<evidence type="ECO:0000313" key="6">
    <source>
        <dbReference type="EMBL" id="TCT42085.1"/>
    </source>
</evidence>
<dbReference type="InterPro" id="IPR010827">
    <property type="entry name" value="BamA/TamA_POTRA"/>
</dbReference>
<evidence type="ECO:0000256" key="1">
    <source>
        <dbReference type="ARBA" id="ARBA00004370"/>
    </source>
</evidence>
<dbReference type="InterPro" id="IPR000184">
    <property type="entry name" value="Bac_surfAg_D15"/>
</dbReference>
<keyword evidence="7" id="KW-1185">Reference proteome</keyword>
<reference evidence="6 7" key="1">
    <citation type="submission" date="2019-03" db="EMBL/GenBank/DDBJ databases">
        <title>Freshwater and sediment microbial communities from various areas in North America, analyzing microbe dynamics in response to fracking.</title>
        <authorList>
            <person name="Lamendella R."/>
        </authorList>
    </citation>
    <scope>NUCLEOTIDE SEQUENCE [LARGE SCALE GENOMIC DNA]</scope>
    <source>
        <strain evidence="6 7">175.2</strain>
    </source>
</reference>
<accession>A0A4R3NVL0</accession>
<evidence type="ECO:0000313" key="7">
    <source>
        <dbReference type="Proteomes" id="UP000295097"/>
    </source>
</evidence>
<dbReference type="EMBL" id="SMAR01000005">
    <property type="protein sequence ID" value="TCT42085.1"/>
    <property type="molecule type" value="Genomic_DNA"/>
</dbReference>
<dbReference type="GO" id="GO:0019867">
    <property type="term" value="C:outer membrane"/>
    <property type="evidence" value="ECO:0007669"/>
    <property type="project" value="InterPro"/>
</dbReference>
<evidence type="ECO:0000259" key="4">
    <source>
        <dbReference type="Pfam" id="PF01103"/>
    </source>
</evidence>
<comment type="caution">
    <text evidence="6">The sequence shown here is derived from an EMBL/GenBank/DDBJ whole genome shotgun (WGS) entry which is preliminary data.</text>
</comment>
<dbReference type="PANTHER" id="PTHR12815:SF42">
    <property type="entry name" value="BACTERIAL SURFACE ANTIGEN (D15) DOMAIN-CONTAINING PROTEIN"/>
    <property type="match status" value="1"/>
</dbReference>
<comment type="subcellular location">
    <subcellularLocation>
        <location evidence="1">Membrane</location>
    </subcellularLocation>
</comment>
<keyword evidence="3" id="KW-0472">Membrane</keyword>
<proteinExistence type="predicted"/>
<feature type="domain" description="Bacterial surface antigen (D15)" evidence="4">
    <location>
        <begin position="348"/>
        <end position="648"/>
    </location>
</feature>
<feature type="domain" description="POTRA" evidence="5">
    <location>
        <begin position="250"/>
        <end position="319"/>
    </location>
</feature>
<dbReference type="Proteomes" id="UP000295097">
    <property type="component" value="Unassembled WGS sequence"/>
</dbReference>
<keyword evidence="2" id="KW-1134">Transmembrane beta strand</keyword>
<dbReference type="AlphaFoldDB" id="A0A4R3NVL0"/>
<organism evidence="6 7">
    <name type="scientific">Martelella mediterranea</name>
    <dbReference type="NCBI Taxonomy" id="293089"/>
    <lineage>
        <taxon>Bacteria</taxon>
        <taxon>Pseudomonadati</taxon>
        <taxon>Pseudomonadota</taxon>
        <taxon>Alphaproteobacteria</taxon>
        <taxon>Hyphomicrobiales</taxon>
        <taxon>Aurantimonadaceae</taxon>
        <taxon>Martelella</taxon>
    </lineage>
</organism>
<gene>
    <name evidence="6" type="ORF">EDC90_1005100</name>
</gene>
<keyword evidence="2" id="KW-0812">Transmembrane</keyword>
<sequence length="648" mass="69623">MFFEYQMVTRFRKDRSRRSAPLGKGLLLAAGLSVGLSFSVQETYAFSLFGVHLFGEKEEETQDVQDPVRYTVSFSVEGGNSELESFLKRRSLLINGENSPVDGDLGVVVRARDDLQLLVGSLFEKAYYGGVVNIVIDGRPLDEIAGVPSFGRIDPVPVKVNIQAGPQFTFSTIDLQDDAAQFNPADLGLVTGTPAYSTAILSAARTITADLKSDGHPFAKITNREVIANHARNTVKVVISALAGPKANLGPIAIQGSEAVDPDFIRTYSRLKAGETYSPEELNEAANRLRKLNTFQTVNIVTGDTLDENGQLPTTINVRDGKFRYFGFGAQVSSIDGLGLEGYWGHRNLFGHAEGLRLEASVSRIGEASDISDLDIAGGVTYTKPGFLSPSGTLKASLITTSENPDPYDALSVAATLGYTFEQSDYNTITLSTATTYSNIKDAFGTEDYLTLSAPLGFDRDTRDDALNPTKGVYLITTAEPAYDFLGNTFYTSFDAIGSTYFTPGESDRLTLAGRVGVGTIVGGDSLKSIPATQRFYAGGGGSVRGYAYESISPRTADGQATGGRSYVQANLEARIGITENIQIVPFMDAADVSDKNFPDFSNVKASAGLGVRYLTGFGPIRLDVALPLDRYPDGDRYGIYAGIGQSF</sequence>
<dbReference type="Gene3D" id="2.40.160.50">
    <property type="entry name" value="membrane protein fhac: a member of the omp85/tpsb transporter family"/>
    <property type="match status" value="1"/>
</dbReference>